<comment type="caution">
    <text evidence="3">The sequence shown here is derived from an EMBL/GenBank/DDBJ whole genome shotgun (WGS) entry which is preliminary data.</text>
</comment>
<evidence type="ECO:0000313" key="3">
    <source>
        <dbReference type="EMBL" id="EIE23303.1"/>
    </source>
</evidence>
<dbReference type="InterPro" id="IPR029071">
    <property type="entry name" value="Ubiquitin-like_domsf"/>
</dbReference>
<dbReference type="Gene3D" id="3.10.20.90">
    <property type="entry name" value="Phosphatidylinositol 3-kinase Catalytic Subunit, Chain A, domain 1"/>
    <property type="match status" value="1"/>
</dbReference>
<name>I0YY34_COCSC</name>
<feature type="domain" description="Ubiquitin-like" evidence="2">
    <location>
        <begin position="254"/>
        <end position="303"/>
    </location>
</feature>
<dbReference type="RefSeq" id="XP_005647847.1">
    <property type="nucleotide sequence ID" value="XM_005647790.1"/>
</dbReference>
<gene>
    <name evidence="3" type="ORF">COCSUDRAFT_66260</name>
</gene>
<reference evidence="3 4" key="1">
    <citation type="journal article" date="2012" name="Genome Biol.">
        <title>The genome of the polar eukaryotic microalga coccomyxa subellipsoidea reveals traits of cold adaptation.</title>
        <authorList>
            <person name="Blanc G."/>
            <person name="Agarkova I."/>
            <person name="Grimwood J."/>
            <person name="Kuo A."/>
            <person name="Brueggeman A."/>
            <person name="Dunigan D."/>
            <person name="Gurnon J."/>
            <person name="Ladunga I."/>
            <person name="Lindquist E."/>
            <person name="Lucas S."/>
            <person name="Pangilinan J."/>
            <person name="Proschold T."/>
            <person name="Salamov A."/>
            <person name="Schmutz J."/>
            <person name="Weeks D."/>
            <person name="Yamada T."/>
            <person name="Claverie J.M."/>
            <person name="Grigoriev I."/>
            <person name="Van Etten J."/>
            <person name="Lomsadze A."/>
            <person name="Borodovsky M."/>
        </authorList>
    </citation>
    <scope>NUCLEOTIDE SEQUENCE [LARGE SCALE GENOMIC DNA]</scope>
    <source>
        <strain evidence="3 4">C-169</strain>
    </source>
</reference>
<evidence type="ECO:0000313" key="4">
    <source>
        <dbReference type="Proteomes" id="UP000007264"/>
    </source>
</evidence>
<sequence>MEEPINACAEAWPEGQGSLQKPTMVEPFNTPKEASAAPVSPTKLRSLVRTASHAAINVSAAAIGTPVSLMLSAASLTSAPAELVRAASSYVGEPKALLGAVLGWASWAPTPVREVRKKKNLKGESIRLEVKLLSGADLVMELPAEATLAEAREQVARSLGLPLRRQFFVVAEDRARSAGLSSLAGSVTRHLAAPRDLRGTLISWVNFIFLPEAVNRELYGRGLIGSLKATTWWQHLQEKQNKAAQQSAPLKDGVRVQVETLAGQVMAVEVDAGASLAAMRAGIYQEVGIAAKQQRLIILERTGPGALTHLTNTMLLNSLAGARSIMSAASWASCTLMSALKEDTRFPIQVRTNCGASVALAVTGDTTMDQLREMVEARTGGRKGDPLGTPRSATFAGSGGGEAPRSHPLDTCQGVPPKTEPERAVISVSAAAAEKLRPTITLAEIGLPEAMPPRRPITQHIVRIVHI</sequence>
<feature type="region of interest" description="Disordered" evidence="1">
    <location>
        <begin position="379"/>
        <end position="419"/>
    </location>
</feature>
<dbReference type="AlphaFoldDB" id="I0YY34"/>
<dbReference type="PROSITE" id="PS50053">
    <property type="entry name" value="UBIQUITIN_2"/>
    <property type="match status" value="1"/>
</dbReference>
<proteinExistence type="predicted"/>
<dbReference type="KEGG" id="csl:COCSUDRAFT_66260"/>
<evidence type="ECO:0000259" key="2">
    <source>
        <dbReference type="PROSITE" id="PS50053"/>
    </source>
</evidence>
<dbReference type="Proteomes" id="UP000007264">
    <property type="component" value="Unassembled WGS sequence"/>
</dbReference>
<dbReference type="OrthoDB" id="513169at2759"/>
<organism evidence="3 4">
    <name type="scientific">Coccomyxa subellipsoidea (strain C-169)</name>
    <name type="common">Green microalga</name>
    <dbReference type="NCBI Taxonomy" id="574566"/>
    <lineage>
        <taxon>Eukaryota</taxon>
        <taxon>Viridiplantae</taxon>
        <taxon>Chlorophyta</taxon>
        <taxon>core chlorophytes</taxon>
        <taxon>Trebouxiophyceae</taxon>
        <taxon>Trebouxiophyceae incertae sedis</taxon>
        <taxon>Coccomyxaceae</taxon>
        <taxon>Coccomyxa</taxon>
        <taxon>Coccomyxa subellipsoidea</taxon>
    </lineage>
</organism>
<dbReference type="EMBL" id="AGSI01000008">
    <property type="protein sequence ID" value="EIE23303.1"/>
    <property type="molecule type" value="Genomic_DNA"/>
</dbReference>
<evidence type="ECO:0000256" key="1">
    <source>
        <dbReference type="SAM" id="MobiDB-lite"/>
    </source>
</evidence>
<dbReference type="InterPro" id="IPR000626">
    <property type="entry name" value="Ubiquitin-like_dom"/>
</dbReference>
<dbReference type="SUPFAM" id="SSF54236">
    <property type="entry name" value="Ubiquitin-like"/>
    <property type="match status" value="1"/>
</dbReference>
<dbReference type="GeneID" id="17041291"/>
<protein>
    <recommendedName>
        <fullName evidence="2">Ubiquitin-like domain-containing protein</fullName>
    </recommendedName>
</protein>
<accession>I0YY34</accession>
<keyword evidence="4" id="KW-1185">Reference proteome</keyword>